<sequence>MALLRGLIVLCLLHMCVQSIQSDVSPAALAEMIQYFDDNVQPKADAQYALAILVPQDQCTNEEAVIENVFSKEDAKNVKDVITKGEKCVLCTTSGNVIAMRPNGTTKEHAEHILLYPLGFCRTTEDPPDLPASFFYLCIRSDCEPKNSHEYYKQL</sequence>
<feature type="chain" id="PRO_5019766092" evidence="1">
    <location>
        <begin position="23"/>
        <end position="155"/>
    </location>
</feature>
<dbReference type="AlphaFoldDB" id="A0A498NW44"/>
<comment type="caution">
    <text evidence="2">The sequence shown here is derived from an EMBL/GenBank/DDBJ whole genome shotgun (WGS) entry which is preliminary data.</text>
</comment>
<name>A0A498NW44_LABRO</name>
<dbReference type="Pfam" id="PF18744">
    <property type="entry name" value="SNAD1"/>
    <property type="match status" value="1"/>
</dbReference>
<dbReference type="EMBL" id="QBIY01011098">
    <property type="protein sequence ID" value="RXN35667.1"/>
    <property type="molecule type" value="Genomic_DNA"/>
</dbReference>
<dbReference type="Proteomes" id="UP000290572">
    <property type="component" value="Unassembled WGS sequence"/>
</dbReference>
<keyword evidence="3" id="KW-1185">Reference proteome</keyword>
<reference evidence="2 3" key="1">
    <citation type="submission" date="2018-03" db="EMBL/GenBank/DDBJ databases">
        <title>Draft genome sequence of Rohu Carp (Labeo rohita).</title>
        <authorList>
            <person name="Das P."/>
            <person name="Kushwaha B."/>
            <person name="Joshi C.G."/>
            <person name="Kumar D."/>
            <person name="Nagpure N.S."/>
            <person name="Sahoo L."/>
            <person name="Das S.P."/>
            <person name="Bit A."/>
            <person name="Patnaik S."/>
            <person name="Meher P.K."/>
            <person name="Jayasankar P."/>
            <person name="Koringa P.G."/>
            <person name="Patel N.V."/>
            <person name="Hinsu A.T."/>
            <person name="Kumar R."/>
            <person name="Pandey M."/>
            <person name="Agarwal S."/>
            <person name="Srivastava S."/>
            <person name="Singh M."/>
            <person name="Iquebal M.A."/>
            <person name="Jaiswal S."/>
            <person name="Angadi U.B."/>
            <person name="Kumar N."/>
            <person name="Raza M."/>
            <person name="Shah T.M."/>
            <person name="Rai A."/>
            <person name="Jena J.K."/>
        </authorList>
    </citation>
    <scope>NUCLEOTIDE SEQUENCE [LARGE SCALE GENOMIC DNA]</scope>
    <source>
        <strain evidence="2">DASCIFA01</strain>
        <tissue evidence="2">Testis</tissue>
    </source>
</reference>
<protein>
    <submittedName>
        <fullName evidence="2">Uncharacterized protein</fullName>
    </submittedName>
</protein>
<keyword evidence="1" id="KW-0732">Signal</keyword>
<accession>A0A498NW44</accession>
<evidence type="ECO:0000313" key="2">
    <source>
        <dbReference type="EMBL" id="RXN35667.1"/>
    </source>
</evidence>
<dbReference type="InterPro" id="IPR040958">
    <property type="entry name" value="SNAD1"/>
</dbReference>
<organism evidence="2 3">
    <name type="scientific">Labeo rohita</name>
    <name type="common">Indian major carp</name>
    <name type="synonym">Cyprinus rohita</name>
    <dbReference type="NCBI Taxonomy" id="84645"/>
    <lineage>
        <taxon>Eukaryota</taxon>
        <taxon>Metazoa</taxon>
        <taxon>Chordata</taxon>
        <taxon>Craniata</taxon>
        <taxon>Vertebrata</taxon>
        <taxon>Euteleostomi</taxon>
        <taxon>Actinopterygii</taxon>
        <taxon>Neopterygii</taxon>
        <taxon>Teleostei</taxon>
        <taxon>Ostariophysi</taxon>
        <taxon>Cypriniformes</taxon>
        <taxon>Cyprinidae</taxon>
        <taxon>Labeoninae</taxon>
        <taxon>Labeonini</taxon>
        <taxon>Labeo</taxon>
    </lineage>
</organism>
<proteinExistence type="predicted"/>
<gene>
    <name evidence="2" type="ORF">ROHU_003641</name>
</gene>
<evidence type="ECO:0000313" key="3">
    <source>
        <dbReference type="Proteomes" id="UP000290572"/>
    </source>
</evidence>
<feature type="signal peptide" evidence="1">
    <location>
        <begin position="1"/>
        <end position="22"/>
    </location>
</feature>
<evidence type="ECO:0000256" key="1">
    <source>
        <dbReference type="SAM" id="SignalP"/>
    </source>
</evidence>